<dbReference type="InterPro" id="IPR000719">
    <property type="entry name" value="Prot_kinase_dom"/>
</dbReference>
<gene>
    <name evidence="2" type="ORF">EHLA_0697</name>
</gene>
<keyword evidence="2" id="KW-0418">Kinase</keyword>
<dbReference type="Gene3D" id="1.10.510.10">
    <property type="entry name" value="Transferase(Phosphotransferase) domain 1"/>
    <property type="match status" value="1"/>
</dbReference>
<evidence type="ECO:0000313" key="2">
    <source>
        <dbReference type="EMBL" id="SOB71444.1"/>
    </source>
</evidence>
<evidence type="ECO:0000313" key="3">
    <source>
        <dbReference type="Proteomes" id="UP000217549"/>
    </source>
</evidence>
<dbReference type="GO" id="GO:0004672">
    <property type="term" value="F:protein kinase activity"/>
    <property type="evidence" value="ECO:0007669"/>
    <property type="project" value="InterPro"/>
</dbReference>
<organism evidence="2 3">
    <name type="scientific">Anaerobutyricum hallii</name>
    <dbReference type="NCBI Taxonomy" id="39488"/>
    <lineage>
        <taxon>Bacteria</taxon>
        <taxon>Bacillati</taxon>
        <taxon>Bacillota</taxon>
        <taxon>Clostridia</taxon>
        <taxon>Lachnospirales</taxon>
        <taxon>Lachnospiraceae</taxon>
        <taxon>Anaerobutyricum</taxon>
    </lineage>
</organism>
<keyword evidence="2" id="KW-0808">Transferase</keyword>
<dbReference type="AlphaFoldDB" id="A0A285PPC0"/>
<dbReference type="Proteomes" id="UP000217549">
    <property type="component" value="Chromosome I"/>
</dbReference>
<dbReference type="InterPro" id="IPR011009">
    <property type="entry name" value="Kinase-like_dom_sf"/>
</dbReference>
<accession>A0A285PPC0</accession>
<protein>
    <submittedName>
        <fullName evidence="2">Protein kinase domain</fullName>
    </submittedName>
</protein>
<evidence type="ECO:0000259" key="1">
    <source>
        <dbReference type="PROSITE" id="PS50011"/>
    </source>
</evidence>
<dbReference type="SUPFAM" id="SSF56112">
    <property type="entry name" value="Protein kinase-like (PK-like)"/>
    <property type="match status" value="1"/>
</dbReference>
<dbReference type="PROSITE" id="PS50011">
    <property type="entry name" value="PROTEIN_KINASE_DOM"/>
    <property type="match status" value="1"/>
</dbReference>
<dbReference type="RefSeq" id="WP_096239324.1">
    <property type="nucleotide sequence ID" value="NZ_LT907978.1"/>
</dbReference>
<reference evidence="3" key="1">
    <citation type="submission" date="2017-09" db="EMBL/GenBank/DDBJ databases">
        <authorList>
            <person name="Shetty A S."/>
        </authorList>
    </citation>
    <scope>NUCLEOTIDE SEQUENCE [LARGE SCALE GENOMIC DNA]</scope>
</reference>
<feature type="domain" description="Protein kinase" evidence="1">
    <location>
        <begin position="1"/>
        <end position="243"/>
    </location>
</feature>
<dbReference type="KEGG" id="ehl:EHLA_0697"/>
<keyword evidence="3" id="KW-1185">Reference proteome</keyword>
<dbReference type="GO" id="GO:0005524">
    <property type="term" value="F:ATP binding"/>
    <property type="evidence" value="ECO:0007669"/>
    <property type="project" value="InterPro"/>
</dbReference>
<proteinExistence type="predicted"/>
<dbReference type="Pfam" id="PF00069">
    <property type="entry name" value="Pkinase"/>
    <property type="match status" value="1"/>
</dbReference>
<dbReference type="STRING" id="39488.ERS852450_02796"/>
<name>A0A285PPC0_9FIRM</name>
<sequence length="243" mass="27986">MFPESFSELTFYQKKKDILIYTAADSKHQYILKCSENIPSVRQALLDEYEGLSPLSHPSLPHYYGFQEDFTLPGTSVPLLALCMEHCEGTLLPELVPSLSLKDLLRILFSTGEVLAYLLENGILYTDLHPSNLLIRTTDQYRMVTLLDFTYCYYFLNNPNPPYTLRFSYNLSPDLKGQQMLIQELTFFLHALLEQKEQATGNQKNSIQKSLPFSVYMLLETGNHPPETLSLHEFLLMIKQCII</sequence>
<dbReference type="SMART" id="SM00220">
    <property type="entry name" value="S_TKc"/>
    <property type="match status" value="1"/>
</dbReference>
<dbReference type="EMBL" id="LT907978">
    <property type="protein sequence ID" value="SOB71444.1"/>
    <property type="molecule type" value="Genomic_DNA"/>
</dbReference>